<dbReference type="SMART" id="SM00387">
    <property type="entry name" value="HATPase_c"/>
    <property type="match status" value="1"/>
</dbReference>
<evidence type="ECO:0000256" key="8">
    <source>
        <dbReference type="ARBA" id="ARBA00022777"/>
    </source>
</evidence>
<dbReference type="InterPro" id="IPR003660">
    <property type="entry name" value="HAMP_dom"/>
</dbReference>
<feature type="transmembrane region" description="Helical" evidence="12">
    <location>
        <begin position="286"/>
        <end position="311"/>
    </location>
</feature>
<feature type="transmembrane region" description="Helical" evidence="12">
    <location>
        <begin position="16"/>
        <end position="38"/>
    </location>
</feature>
<dbReference type="InterPro" id="IPR033479">
    <property type="entry name" value="dCache_1"/>
</dbReference>
<dbReference type="Gene3D" id="3.30.565.10">
    <property type="entry name" value="Histidine kinase-like ATPase, C-terminal domain"/>
    <property type="match status" value="1"/>
</dbReference>
<keyword evidence="9 12" id="KW-1133">Transmembrane helix</keyword>
<dbReference type="AlphaFoldDB" id="A0A4R1QZB5"/>
<evidence type="ECO:0000256" key="5">
    <source>
        <dbReference type="ARBA" id="ARBA00022553"/>
    </source>
</evidence>
<protein>
    <recommendedName>
        <fullName evidence="3">histidine kinase</fullName>
        <ecNumber evidence="3">2.7.13.3</ecNumber>
    </recommendedName>
</protein>
<comment type="caution">
    <text evidence="15">The sequence shown here is derived from an EMBL/GenBank/DDBJ whole genome shotgun (WGS) entry which is preliminary data.</text>
</comment>
<evidence type="ECO:0000256" key="10">
    <source>
        <dbReference type="ARBA" id="ARBA00023012"/>
    </source>
</evidence>
<dbReference type="Pfam" id="PF00512">
    <property type="entry name" value="HisKA"/>
    <property type="match status" value="1"/>
</dbReference>
<dbReference type="InterPro" id="IPR036890">
    <property type="entry name" value="HATPase_C_sf"/>
</dbReference>
<keyword evidence="11 12" id="KW-0472">Membrane</keyword>
<evidence type="ECO:0000256" key="12">
    <source>
        <dbReference type="SAM" id="Phobius"/>
    </source>
</evidence>
<dbReference type="SMART" id="SM00304">
    <property type="entry name" value="HAMP"/>
    <property type="match status" value="1"/>
</dbReference>
<dbReference type="CDD" id="cd18773">
    <property type="entry name" value="PDC1_HK_sensor"/>
    <property type="match status" value="1"/>
</dbReference>
<evidence type="ECO:0000256" key="7">
    <source>
        <dbReference type="ARBA" id="ARBA00022692"/>
    </source>
</evidence>
<dbReference type="PRINTS" id="PR00344">
    <property type="entry name" value="BCTRLSENSOR"/>
</dbReference>
<sequence length="587" mass="65549">MRMKLFGKLSQLHSKLVLYPLIGCAVGLGLTVLATAISTKVYLDRYLMEQTAAYAQQIVKEITATVERDKETLATFVLSDTVRDLRRTDRLTVALERLLSKTRNFLEGFVIDSGGKTVAGVSLMHSFSDGYPDFGTQAIYREARRGKIAVSGWENLTEKSRPYWHMATPIEQYPGKIIGVLLVTVDLRRINDIILTSQGAKYGDPILIDRQARVLVHLDRSKLGSSWDRAGIARKLAAGQSGTAKYHDRPGRYLLAAYQPLPPYGWGLIVQIPPEQTLSIIWNRMILLFGFMAGMIFIILVVFVSTELLAYRAAGQIVTPIKRLTEATQQFGRGRQLEYQPVSGDDEIAQLSVSFYDMALQLTDFEKQRAGYISMIAHDLRNPLSTIQAIFRDLQHHGLDERRKAENLAAITLKLEQVNRMVNDLLEFSRLDLGQVRFEPEPVSVRYLCQDVIAGYLEQRNRFQMRPFPETLCVWADPVRLQQILQNILDNCLKYTPAGSAVVIDCRAESGHALITVSDSGDGIPEAVLANLFKPFQSGSPQQRTSYGLGIAIAKKLALAMGGDLSVQSVSGQGTTFTIRLPLHFPQ</sequence>
<keyword evidence="8 15" id="KW-0418">Kinase</keyword>
<dbReference type="RefSeq" id="WP_132016838.1">
    <property type="nucleotide sequence ID" value="NZ_SLUN01000042.1"/>
</dbReference>
<evidence type="ECO:0000256" key="6">
    <source>
        <dbReference type="ARBA" id="ARBA00022679"/>
    </source>
</evidence>
<evidence type="ECO:0000256" key="11">
    <source>
        <dbReference type="ARBA" id="ARBA00023136"/>
    </source>
</evidence>
<gene>
    <name evidence="15" type="ORF">EDC14_104225</name>
</gene>
<dbReference type="PANTHER" id="PTHR43547:SF2">
    <property type="entry name" value="HYBRID SIGNAL TRANSDUCTION HISTIDINE KINASE C"/>
    <property type="match status" value="1"/>
</dbReference>
<evidence type="ECO:0000256" key="2">
    <source>
        <dbReference type="ARBA" id="ARBA00004651"/>
    </source>
</evidence>
<dbReference type="EMBL" id="SLUN01000042">
    <property type="protein sequence ID" value="TCL58332.1"/>
    <property type="molecule type" value="Genomic_DNA"/>
</dbReference>
<dbReference type="CDD" id="cd18774">
    <property type="entry name" value="PDC2_HK_sensor"/>
    <property type="match status" value="1"/>
</dbReference>
<accession>A0A4R1QZB5</accession>
<dbReference type="Gene3D" id="1.10.287.130">
    <property type="match status" value="1"/>
</dbReference>
<keyword evidence="16" id="KW-1185">Reference proteome</keyword>
<evidence type="ECO:0000256" key="1">
    <source>
        <dbReference type="ARBA" id="ARBA00000085"/>
    </source>
</evidence>
<dbReference type="PROSITE" id="PS50109">
    <property type="entry name" value="HIS_KIN"/>
    <property type="match status" value="1"/>
</dbReference>
<dbReference type="OrthoDB" id="9780718at2"/>
<dbReference type="InterPro" id="IPR036097">
    <property type="entry name" value="HisK_dim/P_sf"/>
</dbReference>
<evidence type="ECO:0000313" key="15">
    <source>
        <dbReference type="EMBL" id="TCL58332.1"/>
    </source>
</evidence>
<dbReference type="SUPFAM" id="SSF158472">
    <property type="entry name" value="HAMP domain-like"/>
    <property type="match status" value="1"/>
</dbReference>
<dbReference type="PROSITE" id="PS50885">
    <property type="entry name" value="HAMP"/>
    <property type="match status" value="1"/>
</dbReference>
<organism evidence="15 16">
    <name type="scientific">Hydrogenispora ethanolica</name>
    <dbReference type="NCBI Taxonomy" id="1082276"/>
    <lineage>
        <taxon>Bacteria</taxon>
        <taxon>Bacillati</taxon>
        <taxon>Bacillota</taxon>
        <taxon>Hydrogenispora</taxon>
    </lineage>
</organism>
<dbReference type="EC" id="2.7.13.3" evidence="3"/>
<keyword evidence="5" id="KW-0597">Phosphoprotein</keyword>
<evidence type="ECO:0000256" key="3">
    <source>
        <dbReference type="ARBA" id="ARBA00012438"/>
    </source>
</evidence>
<dbReference type="Pfam" id="PF02518">
    <property type="entry name" value="HATPase_c"/>
    <property type="match status" value="1"/>
</dbReference>
<evidence type="ECO:0000259" key="14">
    <source>
        <dbReference type="PROSITE" id="PS50885"/>
    </source>
</evidence>
<evidence type="ECO:0000259" key="13">
    <source>
        <dbReference type="PROSITE" id="PS50109"/>
    </source>
</evidence>
<evidence type="ECO:0000256" key="9">
    <source>
        <dbReference type="ARBA" id="ARBA00022989"/>
    </source>
</evidence>
<dbReference type="GO" id="GO:0000155">
    <property type="term" value="F:phosphorelay sensor kinase activity"/>
    <property type="evidence" value="ECO:0007669"/>
    <property type="project" value="InterPro"/>
</dbReference>
<dbReference type="Gene3D" id="3.30.450.20">
    <property type="entry name" value="PAS domain"/>
    <property type="match status" value="1"/>
</dbReference>
<evidence type="ECO:0000313" key="16">
    <source>
        <dbReference type="Proteomes" id="UP000295008"/>
    </source>
</evidence>
<dbReference type="GO" id="GO:0005886">
    <property type="term" value="C:plasma membrane"/>
    <property type="evidence" value="ECO:0007669"/>
    <property type="project" value="UniProtKB-SubCell"/>
</dbReference>
<keyword evidence="4" id="KW-1003">Cell membrane</keyword>
<keyword evidence="7 12" id="KW-0812">Transmembrane</keyword>
<dbReference type="SMART" id="SM00388">
    <property type="entry name" value="HisKA"/>
    <property type="match status" value="1"/>
</dbReference>
<feature type="domain" description="HAMP" evidence="14">
    <location>
        <begin position="315"/>
        <end position="367"/>
    </location>
</feature>
<keyword evidence="6" id="KW-0808">Transferase</keyword>
<comment type="subcellular location">
    <subcellularLocation>
        <location evidence="2">Cell membrane</location>
        <topology evidence="2">Multi-pass membrane protein</topology>
    </subcellularLocation>
</comment>
<dbReference type="CDD" id="cd06225">
    <property type="entry name" value="HAMP"/>
    <property type="match status" value="1"/>
</dbReference>
<proteinExistence type="predicted"/>
<dbReference type="Gene3D" id="6.10.340.10">
    <property type="match status" value="1"/>
</dbReference>
<keyword evidence="10" id="KW-0902">Two-component regulatory system</keyword>
<dbReference type="CDD" id="cd00082">
    <property type="entry name" value="HisKA"/>
    <property type="match status" value="1"/>
</dbReference>
<dbReference type="SUPFAM" id="SSF47384">
    <property type="entry name" value="Homodimeric domain of signal transducing histidine kinase"/>
    <property type="match status" value="1"/>
</dbReference>
<name>A0A4R1QZB5_HYDET</name>
<dbReference type="InterPro" id="IPR003661">
    <property type="entry name" value="HisK_dim/P_dom"/>
</dbReference>
<dbReference type="PANTHER" id="PTHR43547">
    <property type="entry name" value="TWO-COMPONENT HISTIDINE KINASE"/>
    <property type="match status" value="1"/>
</dbReference>
<dbReference type="InterPro" id="IPR004358">
    <property type="entry name" value="Sig_transdc_His_kin-like_C"/>
</dbReference>
<dbReference type="InterPro" id="IPR005467">
    <property type="entry name" value="His_kinase_dom"/>
</dbReference>
<evidence type="ECO:0000256" key="4">
    <source>
        <dbReference type="ARBA" id="ARBA00022475"/>
    </source>
</evidence>
<dbReference type="Proteomes" id="UP000295008">
    <property type="component" value="Unassembled WGS sequence"/>
</dbReference>
<feature type="domain" description="Histidine kinase" evidence="13">
    <location>
        <begin position="375"/>
        <end position="585"/>
    </location>
</feature>
<reference evidence="15 16" key="1">
    <citation type="submission" date="2019-03" db="EMBL/GenBank/DDBJ databases">
        <title>Genomic Encyclopedia of Type Strains, Phase IV (KMG-IV): sequencing the most valuable type-strain genomes for metagenomic binning, comparative biology and taxonomic classification.</title>
        <authorList>
            <person name="Goeker M."/>
        </authorList>
    </citation>
    <scope>NUCLEOTIDE SEQUENCE [LARGE SCALE GENOMIC DNA]</scope>
    <source>
        <strain evidence="15 16">LX-B</strain>
    </source>
</reference>
<dbReference type="Pfam" id="PF00672">
    <property type="entry name" value="HAMP"/>
    <property type="match status" value="1"/>
</dbReference>
<dbReference type="Pfam" id="PF02743">
    <property type="entry name" value="dCache_1"/>
    <property type="match status" value="1"/>
</dbReference>
<comment type="catalytic activity">
    <reaction evidence="1">
        <text>ATP + protein L-histidine = ADP + protein N-phospho-L-histidine.</text>
        <dbReference type="EC" id="2.7.13.3"/>
    </reaction>
</comment>
<dbReference type="SUPFAM" id="SSF55874">
    <property type="entry name" value="ATPase domain of HSP90 chaperone/DNA topoisomerase II/histidine kinase"/>
    <property type="match status" value="1"/>
</dbReference>
<dbReference type="InterPro" id="IPR003594">
    <property type="entry name" value="HATPase_dom"/>
</dbReference>